<dbReference type="KEGG" id="abri:DFR85_04935"/>
<feature type="transmembrane region" description="Helical" evidence="1">
    <location>
        <begin position="733"/>
        <end position="752"/>
    </location>
</feature>
<feature type="transmembrane region" description="Helical" evidence="1">
    <location>
        <begin position="367"/>
        <end position="386"/>
    </location>
</feature>
<name>A0A2U9IDF1_9CREN</name>
<feature type="transmembrane region" description="Helical" evidence="1">
    <location>
        <begin position="116"/>
        <end position="135"/>
    </location>
</feature>
<feature type="transmembrane region" description="Helical" evidence="1">
    <location>
        <begin position="92"/>
        <end position="110"/>
    </location>
</feature>
<organism evidence="2 3">
    <name type="scientific">Acidianus brierleyi</name>
    <dbReference type="NCBI Taxonomy" id="41673"/>
    <lineage>
        <taxon>Archaea</taxon>
        <taxon>Thermoproteota</taxon>
        <taxon>Thermoprotei</taxon>
        <taxon>Sulfolobales</taxon>
        <taxon>Sulfolobaceae</taxon>
        <taxon>Acidianus</taxon>
    </lineage>
</organism>
<dbReference type="OrthoDB" id="387071at2157"/>
<dbReference type="AlphaFoldDB" id="A0A2U9IDF1"/>
<evidence type="ECO:0000313" key="3">
    <source>
        <dbReference type="Proteomes" id="UP000248044"/>
    </source>
</evidence>
<feature type="transmembrane region" description="Helical" evidence="1">
    <location>
        <begin position="59"/>
        <end position="80"/>
    </location>
</feature>
<dbReference type="RefSeq" id="WP_110269926.1">
    <property type="nucleotide sequence ID" value="NZ_CP029289.2"/>
</dbReference>
<feature type="transmembrane region" description="Helical" evidence="1">
    <location>
        <begin position="393"/>
        <end position="414"/>
    </location>
</feature>
<dbReference type="EMBL" id="CP029289">
    <property type="protein sequence ID" value="AWR94045.1"/>
    <property type="molecule type" value="Genomic_DNA"/>
</dbReference>
<feature type="transmembrane region" description="Helical" evidence="1">
    <location>
        <begin position="296"/>
        <end position="314"/>
    </location>
</feature>
<keyword evidence="1" id="KW-1133">Transmembrane helix</keyword>
<proteinExistence type="predicted"/>
<protein>
    <submittedName>
        <fullName evidence="2">Uncharacterized protein</fullName>
    </submittedName>
</protein>
<reference evidence="2 3" key="1">
    <citation type="submission" date="2018-05" db="EMBL/GenBank/DDBJ databases">
        <title>Complete Genome Sequences of Extremely Thermoacidophilic, Metal-Mobilizing Type-Strain Members of the Archaeal Family Sulfolobaceae: Acidianus brierleyi DSM-1651T, Acidianus sulfidivorans DSM-18786T, Metallosphaera hakonensis DSM-7519T, and Metallosphaera prunae DSM-10039T.</title>
        <authorList>
            <person name="Counts J.A."/>
            <person name="Kelly R.M."/>
        </authorList>
    </citation>
    <scope>NUCLEOTIDE SEQUENCE [LARGE SCALE GENOMIC DNA]</scope>
    <source>
        <strain evidence="2 3">DSM 1651</strain>
    </source>
</reference>
<dbReference type="Proteomes" id="UP000248044">
    <property type="component" value="Chromosome"/>
</dbReference>
<keyword evidence="3" id="KW-1185">Reference proteome</keyword>
<gene>
    <name evidence="2" type="ORF">DFR85_04935</name>
</gene>
<keyword evidence="1" id="KW-0812">Transmembrane</keyword>
<evidence type="ECO:0000256" key="1">
    <source>
        <dbReference type="SAM" id="Phobius"/>
    </source>
</evidence>
<feature type="transmembrane region" description="Helical" evidence="1">
    <location>
        <begin position="14"/>
        <end position="39"/>
    </location>
</feature>
<evidence type="ECO:0000313" key="2">
    <source>
        <dbReference type="EMBL" id="AWR94045.1"/>
    </source>
</evidence>
<feature type="transmembrane region" description="Helical" evidence="1">
    <location>
        <begin position="326"/>
        <end position="347"/>
    </location>
</feature>
<feature type="transmembrane region" description="Helical" evidence="1">
    <location>
        <begin position="142"/>
        <end position="163"/>
    </location>
</feature>
<feature type="transmembrane region" description="Helical" evidence="1">
    <location>
        <begin position="183"/>
        <end position="216"/>
    </location>
</feature>
<dbReference type="GeneID" id="36831477"/>
<keyword evidence="1" id="KW-0472">Membrane</keyword>
<feature type="transmembrane region" description="Helical" evidence="1">
    <location>
        <begin position="228"/>
        <end position="250"/>
    </location>
</feature>
<accession>A0A2U9IDF1</accession>
<sequence>MNINSMYRLIHNKYYFVLLSSTFSALITELILFHKYVFYSVGDNAFPLSMSFFYNYQPFFTNVNGGSIGNNIILIIYGFFYFPFFNKYGEMVSFLVTTFIGNSALSLLIYKNIQRYNINISIFSFIATIGAEIFLNSGLNLYYELLLLPSTFIPIHAIFPWIIYFIDSIIMDNDNLIVKFLEILAASLLLIIFIGSVLTLVVTTYVIIGIFFIGLLFSSNLRVKRKLILLVVSVIILVSLNIISLLPSYYGAVSYFSSHVGEAYYVNALKFYMQSFNGSIFNVLTLTYLPSNTISLIPYYYIFISGLFVTLLVLPAISQDRNIPKIYYISLMTFLLLSAWLAAPYLFPSYIKLYSSIPYLWSLDIPWLSFTYLIFVSLSIALGNGLISIKNKLLRIISVVLLLLILFAQTYPYYNGQVLTNSATHTSYAWDPPNYLWEVSNIINDGPYKNPRILVFPTSGVYVAYNFSSNNTYVGAGFWQTLFNGNVYASYFPYNCYSLEWFITIYPSFNLSSYQPFLNAARLLGINYIVITKNFIPKYYFTTNYINKVEIKKLTSTLPSSSIIYNNSQILVYNFSSETIAVIPKYIIFVNISKPLWINVSEFHILLSALNLSFVNYSSAALVSSSYEKEITESLQNYTILYSSSDITVIKLNNVPRLEVENENPSVIIIKIAKDDYNSLIPVLIRENYQSGINEYISSYNKVIPAYSNESFIIMSNSSTIIISYNGKNVSQYMYLIYFYLLIIIAFILILMKNNVFKYCFITRFFDANDLQRRSR</sequence>